<dbReference type="STRING" id="1121429.SAMN02745133_00055"/>
<dbReference type="OrthoDB" id="9810361at2"/>
<accession>A0A1M4SBI6</accession>
<organism evidence="1 2">
    <name type="scientific">Desulforamulus putei DSM 12395</name>
    <dbReference type="NCBI Taxonomy" id="1121429"/>
    <lineage>
        <taxon>Bacteria</taxon>
        <taxon>Bacillati</taxon>
        <taxon>Bacillota</taxon>
        <taxon>Clostridia</taxon>
        <taxon>Eubacteriales</taxon>
        <taxon>Peptococcaceae</taxon>
        <taxon>Desulforamulus</taxon>
    </lineage>
</organism>
<protein>
    <submittedName>
        <fullName evidence="1">Fe-S-cluster containining protein</fullName>
    </submittedName>
</protein>
<evidence type="ECO:0000313" key="1">
    <source>
        <dbReference type="EMBL" id="SHE29551.1"/>
    </source>
</evidence>
<dbReference type="RefSeq" id="WP_073233920.1">
    <property type="nucleotide sequence ID" value="NZ_FQUY01000001.1"/>
</dbReference>
<name>A0A1M4SBI6_9FIRM</name>
<sequence length="275" mass="31884">MSYHYKQDLMKRLDDGSLPGISLDHRFAFACKAACMGRCCNSITILLDPWDIEIMARHLGMPGQQFLAQYCKVDLSHELKWPYVILKHAEDGPCIFMLEDGRCEIYPVRSRNCRTYPIGRAVRFEPDGTKVERIFIVEKMDFCLGHKSEKTWTVEEWFNDADCQKFYELSDLYLELINYATTRLNSQVWMNKNISQIMMPLLYGPDLLRRKLGISEQEVDHEEFYRRRIKALKVILTEVAAGFGYGPLAHRAGEGNVFGGSMMERMKQVLLTGQE</sequence>
<dbReference type="Pfam" id="PF03692">
    <property type="entry name" value="CxxCxxCC"/>
    <property type="match status" value="1"/>
</dbReference>
<dbReference type="PANTHER" id="PTHR35866:SF1">
    <property type="entry name" value="YKGJ FAMILY CYSTEINE CLUSTER PROTEIN"/>
    <property type="match status" value="1"/>
</dbReference>
<dbReference type="EMBL" id="FQUY01000001">
    <property type="protein sequence ID" value="SHE29551.1"/>
    <property type="molecule type" value="Genomic_DNA"/>
</dbReference>
<dbReference type="PANTHER" id="PTHR35866">
    <property type="entry name" value="PUTATIVE-RELATED"/>
    <property type="match status" value="1"/>
</dbReference>
<dbReference type="InterPro" id="IPR005358">
    <property type="entry name" value="Puta_zinc/iron-chelating_dom"/>
</dbReference>
<keyword evidence="2" id="KW-1185">Reference proteome</keyword>
<evidence type="ECO:0000313" key="2">
    <source>
        <dbReference type="Proteomes" id="UP000184148"/>
    </source>
</evidence>
<dbReference type="AlphaFoldDB" id="A0A1M4SBI6"/>
<dbReference type="Proteomes" id="UP000184148">
    <property type="component" value="Unassembled WGS sequence"/>
</dbReference>
<reference evidence="2" key="1">
    <citation type="submission" date="2016-11" db="EMBL/GenBank/DDBJ databases">
        <authorList>
            <person name="Varghese N."/>
            <person name="Submissions S."/>
        </authorList>
    </citation>
    <scope>NUCLEOTIDE SEQUENCE [LARGE SCALE GENOMIC DNA]</scope>
    <source>
        <strain evidence="2">DSM 12395</strain>
    </source>
</reference>
<proteinExistence type="predicted"/>
<gene>
    <name evidence="1" type="ORF">SAMN02745133_00055</name>
</gene>